<keyword evidence="3" id="KW-1185">Reference proteome</keyword>
<feature type="transmembrane region" description="Helical" evidence="1">
    <location>
        <begin position="81"/>
        <end position="99"/>
    </location>
</feature>
<dbReference type="AlphaFoldDB" id="A0A402BHD6"/>
<dbReference type="RefSeq" id="WP_126630788.1">
    <property type="nucleotide sequence ID" value="NZ_BIFT01000002.1"/>
</dbReference>
<evidence type="ECO:0000313" key="2">
    <source>
        <dbReference type="EMBL" id="GCE30739.1"/>
    </source>
</evidence>
<accession>A0A402BHD6</accession>
<sequence>MFIKGIIATILLVSEDGTGTSNLLFTKISNITAKLAIIVTAASVALWVSRQVYLLLKKGKLQALQNLLRPIFLFLRKSHPLWGWIVLTAATIHAVYYFFPFSDLSRRMQTGIVAWLVLLCLALFGLRYQSSLRNKNFQKSIRLWHVVTAVVFLVVLFIHI</sequence>
<protein>
    <recommendedName>
        <fullName evidence="4">Ferric oxidoreductase domain-containing protein</fullName>
    </recommendedName>
</protein>
<keyword evidence="1" id="KW-0472">Membrane</keyword>
<reference evidence="3" key="1">
    <citation type="submission" date="2018-12" db="EMBL/GenBank/DDBJ databases">
        <title>Tengunoibacter tsumagoiensis gen. nov., sp. nov., Dictyobacter kobayashii sp. nov., D. alpinus sp. nov., and D. joshuensis sp. nov. and description of Dictyobacteraceae fam. nov. within the order Ktedonobacterales isolated from Tengu-no-mugimeshi.</title>
        <authorList>
            <person name="Wang C.M."/>
            <person name="Zheng Y."/>
            <person name="Sakai Y."/>
            <person name="Toyoda A."/>
            <person name="Minakuchi Y."/>
            <person name="Abe K."/>
            <person name="Yokota A."/>
            <person name="Yabe S."/>
        </authorList>
    </citation>
    <scope>NUCLEOTIDE SEQUENCE [LARGE SCALE GENOMIC DNA]</scope>
    <source>
        <strain evidence="3">Uno16</strain>
    </source>
</reference>
<dbReference type="Proteomes" id="UP000287171">
    <property type="component" value="Unassembled WGS sequence"/>
</dbReference>
<name>A0A402BHD6_9CHLR</name>
<evidence type="ECO:0000313" key="3">
    <source>
        <dbReference type="Proteomes" id="UP000287171"/>
    </source>
</evidence>
<dbReference type="EMBL" id="BIFT01000002">
    <property type="protein sequence ID" value="GCE30739.1"/>
    <property type="molecule type" value="Genomic_DNA"/>
</dbReference>
<keyword evidence="1" id="KW-1133">Transmembrane helix</keyword>
<organism evidence="2 3">
    <name type="scientific">Dictyobacter alpinus</name>
    <dbReference type="NCBI Taxonomy" id="2014873"/>
    <lineage>
        <taxon>Bacteria</taxon>
        <taxon>Bacillati</taxon>
        <taxon>Chloroflexota</taxon>
        <taxon>Ktedonobacteria</taxon>
        <taxon>Ktedonobacterales</taxon>
        <taxon>Dictyobacteraceae</taxon>
        <taxon>Dictyobacter</taxon>
    </lineage>
</organism>
<dbReference type="OrthoDB" id="2871125at2"/>
<gene>
    <name evidence="2" type="ORF">KDA_62230</name>
</gene>
<feature type="transmembrane region" description="Helical" evidence="1">
    <location>
        <begin position="111"/>
        <end position="129"/>
    </location>
</feature>
<feature type="transmembrane region" description="Helical" evidence="1">
    <location>
        <begin position="31"/>
        <end position="48"/>
    </location>
</feature>
<evidence type="ECO:0000256" key="1">
    <source>
        <dbReference type="SAM" id="Phobius"/>
    </source>
</evidence>
<feature type="transmembrane region" description="Helical" evidence="1">
    <location>
        <begin position="141"/>
        <end position="159"/>
    </location>
</feature>
<comment type="caution">
    <text evidence="2">The sequence shown here is derived from an EMBL/GenBank/DDBJ whole genome shotgun (WGS) entry which is preliminary data.</text>
</comment>
<evidence type="ECO:0008006" key="4">
    <source>
        <dbReference type="Google" id="ProtNLM"/>
    </source>
</evidence>
<proteinExistence type="predicted"/>
<keyword evidence="1" id="KW-0812">Transmembrane</keyword>